<evidence type="ECO:0000256" key="7">
    <source>
        <dbReference type="ARBA" id="ARBA00023136"/>
    </source>
</evidence>
<sequence>MEMVSGSHERAGFFARSWWWLKAMPKKLAAVVVEVAKNAKKLGRDDPRIIIHSLKVGLALSLVSLFHYFQPLYNSFGVSAMWAVMTVVVVFEFSVGATIGKGFNRGVATLLAGALGVGAHHLARTSGTIGEPILLGLFVFLQAAATTFIRFFPKIKARYDYGLLIFILTFCLVSVSGFRDDEILELAQKRLSTMLIGASVCVIVSIFVCPVWAGKELHNKVSQNMEKLGNFLEGFGDEYFRTSKDEESDGDMSVLQDYKSVLNSKNTEETWANFARWEPGHGQFIYRHPWKQYLKVATLTRECAYQIEALNGHLNSGIQAPAEIRGKIQATCTKMSLECGKALKELALAIKTMTLPSSAETHVANSKTAAKNLKSMLKSGLWEDTDLLEVMPVATVVSTLIDVVLCVEKIAESALELASLAHFKNIDPTVTTDKQHSDQLSTAKQLTKTDCPNIVITVHVKKQEIE</sequence>
<feature type="transmembrane region" description="Helical" evidence="9">
    <location>
        <begin position="107"/>
        <end position="123"/>
    </location>
</feature>
<reference evidence="10 11" key="1">
    <citation type="submission" date="2019-09" db="EMBL/GenBank/DDBJ databases">
        <title>A chromosome-level genome assembly of the Chinese tupelo Nyssa sinensis.</title>
        <authorList>
            <person name="Yang X."/>
            <person name="Kang M."/>
            <person name="Yang Y."/>
            <person name="Xiong H."/>
            <person name="Wang M."/>
            <person name="Zhang Z."/>
            <person name="Wang Z."/>
            <person name="Wu H."/>
            <person name="Ma T."/>
            <person name="Liu J."/>
            <person name="Xi Z."/>
        </authorList>
    </citation>
    <scope>NUCLEOTIDE SEQUENCE [LARGE SCALE GENOMIC DNA]</scope>
    <source>
        <strain evidence="10">J267</strain>
        <tissue evidence="10">Leaf</tissue>
    </source>
</reference>
<evidence type="ECO:0000256" key="2">
    <source>
        <dbReference type="ARBA" id="ARBA00007079"/>
    </source>
</evidence>
<keyword evidence="8" id="KW-0407">Ion channel</keyword>
<keyword evidence="11" id="KW-1185">Reference proteome</keyword>
<dbReference type="AlphaFoldDB" id="A0A5J5C8R8"/>
<keyword evidence="3" id="KW-0813">Transport</keyword>
<feature type="transmembrane region" description="Helical" evidence="9">
    <location>
        <begin position="129"/>
        <end position="149"/>
    </location>
</feature>
<dbReference type="Pfam" id="PF11744">
    <property type="entry name" value="ALMT"/>
    <property type="match status" value="1"/>
</dbReference>
<evidence type="ECO:0000256" key="1">
    <source>
        <dbReference type="ARBA" id="ARBA00004141"/>
    </source>
</evidence>
<dbReference type="GO" id="GO:0016020">
    <property type="term" value="C:membrane"/>
    <property type="evidence" value="ECO:0007669"/>
    <property type="project" value="UniProtKB-SubCell"/>
</dbReference>
<evidence type="ECO:0000256" key="9">
    <source>
        <dbReference type="SAM" id="Phobius"/>
    </source>
</evidence>
<dbReference type="EMBL" id="CM018031">
    <property type="protein sequence ID" value="KAA8549961.1"/>
    <property type="molecule type" value="Genomic_DNA"/>
</dbReference>
<name>A0A5J5C8R8_9ASTE</name>
<evidence type="ECO:0000256" key="4">
    <source>
        <dbReference type="ARBA" id="ARBA00022692"/>
    </source>
</evidence>
<organism evidence="10 11">
    <name type="scientific">Nyssa sinensis</name>
    <dbReference type="NCBI Taxonomy" id="561372"/>
    <lineage>
        <taxon>Eukaryota</taxon>
        <taxon>Viridiplantae</taxon>
        <taxon>Streptophyta</taxon>
        <taxon>Embryophyta</taxon>
        <taxon>Tracheophyta</taxon>
        <taxon>Spermatophyta</taxon>
        <taxon>Magnoliopsida</taxon>
        <taxon>eudicotyledons</taxon>
        <taxon>Gunneridae</taxon>
        <taxon>Pentapetalae</taxon>
        <taxon>asterids</taxon>
        <taxon>Cornales</taxon>
        <taxon>Nyssaceae</taxon>
        <taxon>Nyssa</taxon>
    </lineage>
</organism>
<dbReference type="Proteomes" id="UP000325577">
    <property type="component" value="Linkage Group LG0"/>
</dbReference>
<keyword evidence="7 9" id="KW-0472">Membrane</keyword>
<evidence type="ECO:0000256" key="6">
    <source>
        <dbReference type="ARBA" id="ARBA00023065"/>
    </source>
</evidence>
<accession>A0A5J5C8R8</accession>
<evidence type="ECO:0000256" key="5">
    <source>
        <dbReference type="ARBA" id="ARBA00022989"/>
    </source>
</evidence>
<evidence type="ECO:0000313" key="11">
    <source>
        <dbReference type="Proteomes" id="UP000325577"/>
    </source>
</evidence>
<gene>
    <name evidence="10" type="ORF">F0562_001631</name>
</gene>
<proteinExistence type="inferred from homology"/>
<evidence type="ECO:0000313" key="10">
    <source>
        <dbReference type="EMBL" id="KAA8549961.1"/>
    </source>
</evidence>
<feature type="transmembrane region" description="Helical" evidence="9">
    <location>
        <begin position="191"/>
        <end position="213"/>
    </location>
</feature>
<keyword evidence="5 9" id="KW-1133">Transmembrane helix</keyword>
<dbReference type="GO" id="GO:0034220">
    <property type="term" value="P:monoatomic ion transmembrane transport"/>
    <property type="evidence" value="ECO:0007669"/>
    <property type="project" value="UniProtKB-KW"/>
</dbReference>
<evidence type="ECO:0008006" key="12">
    <source>
        <dbReference type="Google" id="ProtNLM"/>
    </source>
</evidence>
<evidence type="ECO:0000256" key="3">
    <source>
        <dbReference type="ARBA" id="ARBA00022448"/>
    </source>
</evidence>
<comment type="subcellular location">
    <subcellularLocation>
        <location evidence="1">Membrane</location>
        <topology evidence="1">Multi-pass membrane protein</topology>
    </subcellularLocation>
</comment>
<feature type="transmembrane region" description="Helical" evidence="9">
    <location>
        <begin position="161"/>
        <end position="179"/>
    </location>
</feature>
<dbReference type="InterPro" id="IPR020966">
    <property type="entry name" value="ALMT"/>
</dbReference>
<feature type="transmembrane region" description="Helical" evidence="9">
    <location>
        <begin position="75"/>
        <end position="95"/>
    </location>
</feature>
<keyword evidence="4 9" id="KW-0812">Transmembrane</keyword>
<protein>
    <recommendedName>
        <fullName evidence="12">Aluminum-activated malate transporter</fullName>
    </recommendedName>
</protein>
<dbReference type="OrthoDB" id="68611at2759"/>
<dbReference type="GO" id="GO:0015743">
    <property type="term" value="P:malate transport"/>
    <property type="evidence" value="ECO:0007669"/>
    <property type="project" value="InterPro"/>
</dbReference>
<feature type="transmembrane region" description="Helical" evidence="9">
    <location>
        <begin position="49"/>
        <end position="69"/>
    </location>
</feature>
<evidence type="ECO:0000256" key="8">
    <source>
        <dbReference type="ARBA" id="ARBA00023303"/>
    </source>
</evidence>
<dbReference type="PANTHER" id="PTHR31086">
    <property type="entry name" value="ALUMINUM-ACTIVATED MALATE TRANSPORTER 10"/>
    <property type="match status" value="1"/>
</dbReference>
<comment type="similarity">
    <text evidence="2">Belongs to the aromatic acid exporter (TC 2.A.85) family.</text>
</comment>
<keyword evidence="6" id="KW-0406">Ion transport</keyword>